<dbReference type="EMBL" id="HG316459">
    <property type="protein sequence ID" value="CDF90205.1"/>
    <property type="molecule type" value="Genomic_DNA"/>
</dbReference>
<keyword evidence="3" id="KW-1185">Reference proteome</keyword>
<dbReference type="InterPro" id="IPR052609">
    <property type="entry name" value="Ribosome_Biogenesis_Reg"/>
</dbReference>
<dbReference type="PANTHER" id="PTHR15682">
    <property type="entry name" value="UNHEALTHY RIBOSOME BIOGENESIS PROTEIN 2 HOMOLOG"/>
    <property type="match status" value="1"/>
</dbReference>
<evidence type="ECO:0000313" key="3">
    <source>
        <dbReference type="Proteomes" id="UP000019375"/>
    </source>
</evidence>
<evidence type="ECO:0000259" key="1">
    <source>
        <dbReference type="Pfam" id="PF10441"/>
    </source>
</evidence>
<name>A0A8J2T786_ZYGB2</name>
<dbReference type="Proteomes" id="UP000019375">
    <property type="component" value="Unassembled WGS sequence"/>
</dbReference>
<protein>
    <submittedName>
        <fullName evidence="2">ZYBA0S06-03158g1_1</fullName>
    </submittedName>
</protein>
<gene>
    <name evidence="2" type="ORF">BN860_03158g</name>
</gene>
<dbReference type="PANTHER" id="PTHR15682:SF2">
    <property type="entry name" value="UNHEALTHY RIBOSOME BIOGENESIS PROTEIN 2 HOMOLOG"/>
    <property type="match status" value="1"/>
</dbReference>
<dbReference type="OrthoDB" id="160374at2759"/>
<feature type="domain" description="Nucleolar 27S pre-rRNA processing Urb2/Npa2 C-terminal" evidence="1">
    <location>
        <begin position="934"/>
        <end position="1140"/>
    </location>
</feature>
<dbReference type="GO" id="GO:0005730">
    <property type="term" value="C:nucleolus"/>
    <property type="evidence" value="ECO:0007669"/>
    <property type="project" value="TreeGrafter"/>
</dbReference>
<proteinExistence type="predicted"/>
<dbReference type="AlphaFoldDB" id="A0A8J2T786"/>
<dbReference type="GO" id="GO:0042254">
    <property type="term" value="P:ribosome biogenesis"/>
    <property type="evidence" value="ECO:0007669"/>
    <property type="project" value="TreeGrafter"/>
</dbReference>
<evidence type="ECO:0000313" key="2">
    <source>
        <dbReference type="EMBL" id="CDF90205.1"/>
    </source>
</evidence>
<reference evidence="3" key="1">
    <citation type="journal article" date="2013" name="Genome Announc.">
        <title>Genome sequence of the food spoilage yeast Zygosaccharomyces bailii CLIB 213(T).</title>
        <authorList>
            <person name="Galeote V."/>
            <person name="Bigey F."/>
            <person name="Devillers H."/>
            <person name="Neuveglise C."/>
            <person name="Dequin S."/>
        </authorList>
    </citation>
    <scope>NUCLEOTIDE SEQUENCE [LARGE SCALE GENOMIC DNA]</scope>
    <source>
        <strain evidence="3">CLIB 213 / ATCC 58445 / CBS 680 / CCRC 21525 / NBRC 1098 / NCYC 1416 / NRRL Y-2227</strain>
    </source>
</reference>
<sequence>MLPIPESTEGLTKLLRSKSITPAQIVDIASRFDELDLYFPNKNIFIIELIDDRWNDQKLTKFKQDFKIWKLYNDFFSSLTDATIQKKLLKDLKFIPHLLATLNLVDFNISEFLEELKRTCILVNSLIKIEVSLDNAISILGKTLGLIQQTNYSHEDLIYEIIHLTDISNTVTVSTKASKWYCNELLLPTIKHFVKFGSNVTILSELLSRFLFDALIDPVKQLEEFVRTTNTSLEPADCVLLFEKSIYFLSKENFLKLEKIFVIITSIQKQLAPLLLNKLSVSKKTMSQEFLNELFNETIKNPVYDIEFWSLILHILNLDVEIGIEHFEQLIELISERKDVDPVFVENVWSRLIQCFVDAREYSGFLEKIRNYCTTHKKSSLFLLEEPGYSSKISRNVAILSTTQLKTIISSLIHEILASFMVHEESALILKLTLKGLTKLSYISLPELKPVVAKVFDVSAEHPPRLWEIWYLAMEIYDDIVPLNSLETIDDQISVFLPLKSKSKELFYYFFKLREYKDYNILPIVDEFLDFLRKSNEEAQKAALKDVFTKWCSLVNFTFPREALDILTGILVSGSNVELLGVIFEDDYIFEEPKIMFSLVQKLSELFESEIALSQIIQIPLQCINKNTRVALLNNVSSKEKITKLDTMLMGYLLENPTFKSHVETQMDYLYSMLSRTETLLTYENIAVEKVWQNHLNQMKEKGSITFIQESEKIIVNGMKECPDDTIYFQLAFLALKVCDSNALDSLKASFIQNCLKKLPCIVNNIRLLTWLLRVLYYTFKKDYSCIPKENSLLQNISALQKSIKPEDPSEDKDLKTSSFLLYSVLFNDKPEFLYAHYMVLRSDGIESDGILSAIEHSVKMCNLAQFNEVFANIVFSMSTCDLLFNEAILELYAMQIKHLTKNNSVGSHLFVKSISELYTNCENFRNARKPILQVLDAIQSLLISKQWLFSQYCVEMLFPMCLKIVLIMTKGAQTNDDIFICTNKIISNIFLAHGVKLSNRHHLVNSFLCASIELIADCENTGLSSLSAKSLSRLIINFVEPGINSSHNFSKKNALSSTIGLQKKLLRKYVPIILINYIHLSIFSQFGASAKKELAISMYSIFDLLSQAELNMVIGALDNAGRQYLRNLYSDYKKVGKWDSTV</sequence>
<organism evidence="2 3">
    <name type="scientific">Zygosaccharomyces bailii (strain CLIB 213 / ATCC 58445 / CBS 680 / BCRC 21525 / NBRC 1098 / NCYC 1416 / NRRL Y-2227)</name>
    <dbReference type="NCBI Taxonomy" id="1333698"/>
    <lineage>
        <taxon>Eukaryota</taxon>
        <taxon>Fungi</taxon>
        <taxon>Dikarya</taxon>
        <taxon>Ascomycota</taxon>
        <taxon>Saccharomycotina</taxon>
        <taxon>Saccharomycetes</taxon>
        <taxon>Saccharomycetales</taxon>
        <taxon>Saccharomycetaceae</taxon>
        <taxon>Zygosaccharomyces</taxon>
    </lineage>
</organism>
<dbReference type="InterPro" id="IPR018849">
    <property type="entry name" value="Urb2/Npa2_C"/>
</dbReference>
<dbReference type="Pfam" id="PF10441">
    <property type="entry name" value="Urb2"/>
    <property type="match status" value="1"/>
</dbReference>
<accession>A0A8J2T786</accession>